<evidence type="ECO:0000256" key="2">
    <source>
        <dbReference type="ARBA" id="ARBA00022729"/>
    </source>
</evidence>
<name>A0A9D2A481_9BACE</name>
<evidence type="ECO:0000313" key="5">
    <source>
        <dbReference type="EMBL" id="HIZ01049.1"/>
    </source>
</evidence>
<dbReference type="InterPro" id="IPR013783">
    <property type="entry name" value="Ig-like_fold"/>
</dbReference>
<reference evidence="5" key="1">
    <citation type="journal article" date="2021" name="PeerJ">
        <title>Extensive microbial diversity within the chicken gut microbiome revealed by metagenomics and culture.</title>
        <authorList>
            <person name="Gilroy R."/>
            <person name="Ravi A."/>
            <person name="Getino M."/>
            <person name="Pursley I."/>
            <person name="Horton D.L."/>
            <person name="Alikhan N.F."/>
            <person name="Baker D."/>
            <person name="Gharbi K."/>
            <person name="Hall N."/>
            <person name="Watson M."/>
            <person name="Adriaenssens E.M."/>
            <person name="Foster-Nyarko E."/>
            <person name="Jarju S."/>
            <person name="Secka A."/>
            <person name="Antonio M."/>
            <person name="Oren A."/>
            <person name="Chaudhuri R.R."/>
            <person name="La Ragione R."/>
            <person name="Hildebrand F."/>
            <person name="Pallen M.J."/>
        </authorList>
    </citation>
    <scope>NUCLEOTIDE SEQUENCE</scope>
    <source>
        <strain evidence="5">ChiHjej12B11-24981</strain>
    </source>
</reference>
<protein>
    <submittedName>
        <fullName evidence="5">Glycoside hydrolase family 66 protein</fullName>
    </submittedName>
</protein>
<reference evidence="5" key="2">
    <citation type="submission" date="2021-04" db="EMBL/GenBank/DDBJ databases">
        <authorList>
            <person name="Gilroy R."/>
        </authorList>
    </citation>
    <scope>NUCLEOTIDE SEQUENCE</scope>
    <source>
        <strain evidence="5">ChiHjej12B11-24981</strain>
    </source>
</reference>
<comment type="caution">
    <text evidence="5">The sequence shown here is derived from an EMBL/GenBank/DDBJ whole genome shotgun (WGS) entry which is preliminary data.</text>
</comment>
<sequence>MKKFYLPLMLLAASLCACGDDSPSDNPGGGGEPGGGPSGGVTDVVNVISDLTLELSTDKACYRPGDVVSFTADGTLPADARVRYRRGTEVVEEGNLGGNAWTWTPPSTDFTGYLADVYRTRDDGTQVILGTIGVDVSSDWTRFPRYGFVATFDDSKLQPGVIDEEMQFLSRCHINGVQFQDWHNKHHWPLGGTREAPAETYTDIANRSVSAEVIRRYIDTQHALGMKSMFYNLCFGALDDAAADGVKEDWYIFKGAGRTDKDVHDLPDSWKSDIFLLDPSNPEWQDYIGQRNDDVYATFDFDGYQIDQLGDRGTRYDYQSNTVNLPRGYASFIEAMKTRHPAKRLVMNAVSGYGASQIASTGQVDFLYNEMWGGEGDFEDLRTAVMANDQYSNHTLQTVFAAYMNYNVADREGQFNTPGVLMADAAMFALGASHLELGDHMLCKEYFPNSNLQMDDALRTAIVRYYDFLTAYQNLLRGADTAAETDVSLTASTASSAFSVNAWPPRLGGLTTYAKTVDGKTVIHLLNFRDADSLSWRDADGTMPEPRQLNLVGISLDCNRAVSKVWVASPDRHAGAPEELAFTQADGRVDFTLPALKYWTMIVLE</sequence>
<proteinExistence type="inferred from homology"/>
<dbReference type="Pfam" id="PF13199">
    <property type="entry name" value="Glyco_hydro_66"/>
    <property type="match status" value="1"/>
</dbReference>
<dbReference type="Gene3D" id="2.60.40.10">
    <property type="entry name" value="Immunoglobulins"/>
    <property type="match status" value="1"/>
</dbReference>
<keyword evidence="5" id="KW-0378">Hydrolase</keyword>
<dbReference type="InterPro" id="IPR013780">
    <property type="entry name" value="Glyco_hydro_b"/>
</dbReference>
<evidence type="ECO:0000313" key="6">
    <source>
        <dbReference type="Proteomes" id="UP000824023"/>
    </source>
</evidence>
<dbReference type="Gene3D" id="3.20.20.80">
    <property type="entry name" value="Glycosidases"/>
    <property type="match status" value="1"/>
</dbReference>
<dbReference type="EMBL" id="DXCK01000036">
    <property type="protein sequence ID" value="HIZ01049.1"/>
    <property type="molecule type" value="Genomic_DNA"/>
</dbReference>
<dbReference type="InterPro" id="IPR017853">
    <property type="entry name" value="GH"/>
</dbReference>
<accession>A0A9D2A481</accession>
<comment type="similarity">
    <text evidence="1">Belongs to the glycosyl hydrolase 66 family.</text>
</comment>
<dbReference type="SUPFAM" id="SSF51445">
    <property type="entry name" value="(Trans)glycosidases"/>
    <property type="match status" value="1"/>
</dbReference>
<dbReference type="Gene3D" id="2.60.40.1180">
    <property type="entry name" value="Golgi alpha-mannosidase II"/>
    <property type="match status" value="1"/>
</dbReference>
<dbReference type="CDD" id="cd14745">
    <property type="entry name" value="GH66"/>
    <property type="match status" value="1"/>
</dbReference>
<feature type="chain" id="PRO_5039017197" evidence="4">
    <location>
        <begin position="20"/>
        <end position="605"/>
    </location>
</feature>
<dbReference type="Proteomes" id="UP000824023">
    <property type="component" value="Unassembled WGS sequence"/>
</dbReference>
<evidence type="ECO:0000256" key="1">
    <source>
        <dbReference type="ARBA" id="ARBA00010837"/>
    </source>
</evidence>
<feature type="signal peptide" evidence="4">
    <location>
        <begin position="1"/>
        <end position="19"/>
    </location>
</feature>
<feature type="compositionally biased region" description="Gly residues" evidence="3">
    <location>
        <begin position="27"/>
        <end position="39"/>
    </location>
</feature>
<organism evidence="5 6">
    <name type="scientific">Candidatus Bacteroides merdipullorum</name>
    <dbReference type="NCBI Taxonomy" id="2838474"/>
    <lineage>
        <taxon>Bacteria</taxon>
        <taxon>Pseudomonadati</taxon>
        <taxon>Bacteroidota</taxon>
        <taxon>Bacteroidia</taxon>
        <taxon>Bacteroidales</taxon>
        <taxon>Bacteroidaceae</taxon>
        <taxon>Bacteroides</taxon>
    </lineage>
</organism>
<dbReference type="GO" id="GO:0016787">
    <property type="term" value="F:hydrolase activity"/>
    <property type="evidence" value="ECO:0007669"/>
    <property type="project" value="UniProtKB-KW"/>
</dbReference>
<evidence type="ECO:0000256" key="4">
    <source>
        <dbReference type="SAM" id="SignalP"/>
    </source>
</evidence>
<keyword evidence="2 4" id="KW-0732">Signal</keyword>
<feature type="region of interest" description="Disordered" evidence="3">
    <location>
        <begin position="21"/>
        <end position="41"/>
    </location>
</feature>
<dbReference type="AlphaFoldDB" id="A0A9D2A481"/>
<dbReference type="PROSITE" id="PS51257">
    <property type="entry name" value="PROKAR_LIPOPROTEIN"/>
    <property type="match status" value="1"/>
</dbReference>
<gene>
    <name evidence="5" type="ORF">H9819_02195</name>
</gene>
<dbReference type="InterPro" id="IPR025092">
    <property type="entry name" value="Glyco_hydro_66"/>
</dbReference>
<evidence type="ECO:0000256" key="3">
    <source>
        <dbReference type="SAM" id="MobiDB-lite"/>
    </source>
</evidence>